<evidence type="ECO:0000313" key="2">
    <source>
        <dbReference type="EMBL" id="VDP37171.1"/>
    </source>
</evidence>
<organism evidence="4">
    <name type="scientific">Schistosoma curassoni</name>
    <dbReference type="NCBI Taxonomy" id="6186"/>
    <lineage>
        <taxon>Eukaryota</taxon>
        <taxon>Metazoa</taxon>
        <taxon>Spiralia</taxon>
        <taxon>Lophotrochozoa</taxon>
        <taxon>Platyhelminthes</taxon>
        <taxon>Trematoda</taxon>
        <taxon>Digenea</taxon>
        <taxon>Strigeidida</taxon>
        <taxon>Schistosomatoidea</taxon>
        <taxon>Schistosomatidae</taxon>
        <taxon>Schistosoma</taxon>
    </lineage>
</organism>
<dbReference type="GO" id="GO:0016616">
    <property type="term" value="F:oxidoreductase activity, acting on the CH-OH group of donors, NAD or NADP as acceptor"/>
    <property type="evidence" value="ECO:0007669"/>
    <property type="project" value="InterPro"/>
</dbReference>
<dbReference type="SUPFAM" id="SSF55120">
    <property type="entry name" value="Pseudouridine synthase"/>
    <property type="match status" value="1"/>
</dbReference>
<gene>
    <name evidence="2" type="ORF">SCUD_LOCUS9815</name>
</gene>
<dbReference type="GO" id="GO:0004470">
    <property type="term" value="F:malic enzyme activity"/>
    <property type="evidence" value="ECO:0007669"/>
    <property type="project" value="InterPro"/>
</dbReference>
<dbReference type="GO" id="GO:0009235">
    <property type="term" value="P:cobalamin metabolic process"/>
    <property type="evidence" value="ECO:0007669"/>
    <property type="project" value="InterPro"/>
</dbReference>
<dbReference type="Proteomes" id="UP000279833">
    <property type="component" value="Unassembled WGS sequence"/>
</dbReference>
<dbReference type="GO" id="GO:0009982">
    <property type="term" value="F:pseudouridine synthase activity"/>
    <property type="evidence" value="ECO:0007669"/>
    <property type="project" value="InterPro"/>
</dbReference>
<dbReference type="Pfam" id="PF10229">
    <property type="entry name" value="MMADHC"/>
    <property type="match status" value="1"/>
</dbReference>
<dbReference type="Pfam" id="PF00390">
    <property type="entry name" value="malic"/>
    <property type="match status" value="1"/>
</dbReference>
<dbReference type="InterPro" id="IPR020103">
    <property type="entry name" value="PsdUridine_synth_cat_dom_sf"/>
</dbReference>
<dbReference type="GO" id="GO:0003723">
    <property type="term" value="F:RNA binding"/>
    <property type="evidence" value="ECO:0007669"/>
    <property type="project" value="InterPro"/>
</dbReference>
<dbReference type="EMBL" id="UZAK01033430">
    <property type="protein sequence ID" value="VDP37171.1"/>
    <property type="molecule type" value="Genomic_DNA"/>
</dbReference>
<proteinExistence type="predicted"/>
<dbReference type="PANTHER" id="PTHR13192:SF3">
    <property type="entry name" value="COBALAMIN TRAFFICKING PROTEIN CBLD"/>
    <property type="match status" value="1"/>
</dbReference>
<dbReference type="SMART" id="SM01274">
    <property type="entry name" value="malic"/>
    <property type="match status" value="1"/>
</dbReference>
<dbReference type="InterPro" id="IPR046346">
    <property type="entry name" value="Aminoacid_DH-like_N_sf"/>
</dbReference>
<dbReference type="SUPFAM" id="SSF53223">
    <property type="entry name" value="Aminoacid dehydrogenase-like, N-terminal domain"/>
    <property type="match status" value="1"/>
</dbReference>
<evidence type="ECO:0000313" key="3">
    <source>
        <dbReference type="Proteomes" id="UP000279833"/>
    </source>
</evidence>
<dbReference type="InterPro" id="IPR037062">
    <property type="entry name" value="Malic_N_dom_sf"/>
</dbReference>
<dbReference type="Gene3D" id="3.30.2350.10">
    <property type="entry name" value="Pseudouridine synthase"/>
    <property type="match status" value="1"/>
</dbReference>
<name>A0A183K495_9TREM</name>
<evidence type="ECO:0000313" key="4">
    <source>
        <dbReference type="WBParaSite" id="SCUD_0000981501-mRNA-1"/>
    </source>
</evidence>
<protein>
    <submittedName>
        <fullName evidence="4">Malic domain-containing protein</fullName>
    </submittedName>
</protein>
<dbReference type="WBParaSite" id="SCUD_0000981501-mRNA-1">
    <property type="protein sequence ID" value="SCUD_0000981501-mRNA-1"/>
    <property type="gene ID" value="SCUD_0000981501"/>
</dbReference>
<keyword evidence="3" id="KW-1185">Reference proteome</keyword>
<dbReference type="InterPro" id="IPR001891">
    <property type="entry name" value="Malic_OxRdtase"/>
</dbReference>
<dbReference type="InterPro" id="IPR019362">
    <property type="entry name" value="MMADHC"/>
</dbReference>
<feature type="domain" description="Malic enzyme N-terminal" evidence="1">
    <location>
        <begin position="96"/>
        <end position="242"/>
    </location>
</feature>
<sequence>MLLSRPISSKFKGFASLLRQFRSSFNSHSDLENGKLVNVVVVSNSNSTKKWPNTKLGPIEAVNPKYPLPGFVGIPLVKDEKPLEKKYTPAVHTLPPMKEENYAAALLNVYNEKEVSMSLVVAHKFLGEWGGYFDDLDRHHTLAILNNWPEPIVKAIVFTDGERILGLGDLGAYGMGIPIGKLSLYTALAGVHPKHCLPILLDVGTDNQELLSDPHQISKYRYTKCGSLWDDIRATFLSLRSRYFKMTIPTLANVFPSRKLSSKPLTALILSHHTNESLDAWSEEAADEREQLALSFITSAIEICSSLKELGYWADFIDPFTGKPYIGSHGEAMLTETDETMKHFGFDLDSSVCCKILRHPKWKNHVFVGLIFTDAPDYHPDYFGIEYDQKVEVIKREENKRKASLSTSKSSVCMYIIDEQYFGVHDDDVKLHARESVKSKKNSSEITVLHSKTSHLDDLCEIDSQYFGSTGSNTNPIENVSSVVNNTTNPLVISQPKIRTGKKHIPHPATTITNTNTHTDITLKSYANLRKQEKLVPGTKTVRVDNNVRRNNNDSLRLNKNDNDSRYDDDVEYGSDAVRIIRQRTKLNLYTGTTLDIPSNKSTASVPEKLDSQGYRVPDEDPYKFDLLTEEEAATFKNNHFPFQTLLFILLSPIKSEIENVITLNKPYGIASQPGADCKHNIVDLLPRIESMIRKRSHHGNHGKGEEKCIGELSTVHRLDKDSSGIILIAR</sequence>
<dbReference type="PANTHER" id="PTHR13192">
    <property type="entry name" value="MY011 PROTEIN"/>
    <property type="match status" value="1"/>
</dbReference>
<reference evidence="2 3" key="2">
    <citation type="submission" date="2018-11" db="EMBL/GenBank/DDBJ databases">
        <authorList>
            <consortium name="Pathogen Informatics"/>
        </authorList>
    </citation>
    <scope>NUCLEOTIDE SEQUENCE [LARGE SCALE GENOMIC DNA]</scope>
    <source>
        <strain evidence="2">Dakar</strain>
        <strain evidence="3">Dakar, Senegal</strain>
    </source>
</reference>
<dbReference type="Gene3D" id="3.40.50.10380">
    <property type="entry name" value="Malic enzyme, N-terminal domain"/>
    <property type="match status" value="1"/>
</dbReference>
<reference evidence="4" key="1">
    <citation type="submission" date="2016-06" db="UniProtKB">
        <authorList>
            <consortium name="WormBaseParasite"/>
        </authorList>
    </citation>
    <scope>IDENTIFICATION</scope>
</reference>
<dbReference type="AlphaFoldDB" id="A0A183K495"/>
<evidence type="ECO:0000259" key="1">
    <source>
        <dbReference type="SMART" id="SM01274"/>
    </source>
</evidence>
<dbReference type="Pfam" id="PF00849">
    <property type="entry name" value="PseudoU_synth_2"/>
    <property type="match status" value="1"/>
</dbReference>
<dbReference type="PRINTS" id="PR00072">
    <property type="entry name" value="MALOXRDTASE"/>
</dbReference>
<dbReference type="STRING" id="6186.A0A183K495"/>
<accession>A0A183K495</accession>
<dbReference type="InterPro" id="IPR012301">
    <property type="entry name" value="Malic_N_dom"/>
</dbReference>
<dbReference type="InterPro" id="IPR006145">
    <property type="entry name" value="PsdUridine_synth_RsuA/RluA"/>
</dbReference>
<dbReference type="GO" id="GO:0001522">
    <property type="term" value="P:pseudouridine synthesis"/>
    <property type="evidence" value="ECO:0007669"/>
    <property type="project" value="InterPro"/>
</dbReference>
<dbReference type="GO" id="GO:0005739">
    <property type="term" value="C:mitochondrion"/>
    <property type="evidence" value="ECO:0007669"/>
    <property type="project" value="TreeGrafter"/>
</dbReference>